<protein>
    <submittedName>
        <fullName evidence="6">ABL055Cp</fullName>
    </submittedName>
</protein>
<proteinExistence type="predicted"/>
<dbReference type="GO" id="GO:0031138">
    <property type="term" value="P:negative regulation of conjugation with cellular fusion"/>
    <property type="evidence" value="ECO:0007669"/>
    <property type="project" value="EnsemblFungi"/>
</dbReference>
<dbReference type="HOGENOM" id="CLU_032736_0_0_1"/>
<dbReference type="GO" id="GO:0000122">
    <property type="term" value="P:negative regulation of transcription by RNA polymerase II"/>
    <property type="evidence" value="ECO:0007669"/>
    <property type="project" value="EnsemblFungi"/>
</dbReference>
<dbReference type="GO" id="GO:0005938">
    <property type="term" value="C:cell cortex"/>
    <property type="evidence" value="ECO:0000318"/>
    <property type="project" value="GO_Central"/>
</dbReference>
<dbReference type="InterPro" id="IPR016240">
    <property type="entry name" value="Ser/Thr_kin_YKL116c_prd"/>
</dbReference>
<evidence type="ECO:0000256" key="2">
    <source>
        <dbReference type="ARBA" id="ARBA00022840"/>
    </source>
</evidence>
<dbReference type="OrthoDB" id="410920at2759"/>
<feature type="region of interest" description="Disordered" evidence="4">
    <location>
        <begin position="45"/>
        <end position="65"/>
    </location>
</feature>
<dbReference type="Proteomes" id="UP000000591">
    <property type="component" value="Chromosome II"/>
</dbReference>
<accession>Q75DT1</accession>
<dbReference type="AlphaFoldDB" id="Q75DT1"/>
<dbReference type="GO" id="GO:0005524">
    <property type="term" value="F:ATP binding"/>
    <property type="evidence" value="ECO:0007669"/>
    <property type="project" value="UniProtKB-UniRule"/>
</dbReference>
<feature type="domain" description="Protein kinase" evidence="5">
    <location>
        <begin position="213"/>
        <end position="523"/>
    </location>
</feature>
<keyword evidence="2 3" id="KW-0067">ATP-binding</keyword>
<dbReference type="SUPFAM" id="SSF56112">
    <property type="entry name" value="Protein kinase-like (PK-like)"/>
    <property type="match status" value="1"/>
</dbReference>
<dbReference type="KEGG" id="ago:AGOS_ABL055C"/>
<sequence length="536" mass="60735">MSDKKLYDASNCVSEHMVLRKELYGEDYVGGERTVGTVITDAPVSRSSLRSGDNSNELPTPTNSTFPVDVRNVSFKDLELHIPKKRAGNKWYPASELPPHKSRMERDFSNLPSTMEMDARGSRGNRVTSDYFSEGTASFPADVNGNRARVVSLPGIESEGDQQGSACVTHNNGEPTVLQDATGGSDAAATRNGMAEDKLTGFILPNLNSQLSWRLVKLVGSGNFSDVYLYENTSASSTEEKFQQVAVKVTRYPAELQNPQARTATKYKEMLSRLESSLTRELAVLRSLDYPCIVKLYGINDCSFLESRRPLIDHINEPSLPSCKMIMSYCFGGDVLDVAKRGLLPDWLLQRVFTELAHAVLYLHENLVIHRDLKLENVLLKYPLEQLLSMREDFSCNFIELADFGLCKRIRQNELCTTRCGSEDYISPEVLMGLPYDGRLCDTWALGVILYALLEDRLPFDPLPLQGWRGNRPRSTAHRIARYEWRWLRLINNNHHAKVIVEKCLVTRQHRWSIKDITEADFVRTLAPKLKYLHRH</sequence>
<dbReference type="SMART" id="SM00220">
    <property type="entry name" value="S_TKc"/>
    <property type="match status" value="1"/>
</dbReference>
<dbReference type="PROSITE" id="PS50011">
    <property type="entry name" value="PROTEIN_KINASE_DOM"/>
    <property type="match status" value="1"/>
</dbReference>
<dbReference type="STRING" id="284811.Q75DT1"/>
<dbReference type="GO" id="GO:0004674">
    <property type="term" value="F:protein serine/threonine kinase activity"/>
    <property type="evidence" value="ECO:0000318"/>
    <property type="project" value="GO_Central"/>
</dbReference>
<evidence type="ECO:0000256" key="4">
    <source>
        <dbReference type="SAM" id="MobiDB-lite"/>
    </source>
</evidence>
<evidence type="ECO:0000256" key="3">
    <source>
        <dbReference type="PROSITE-ProRule" id="PRU10141"/>
    </source>
</evidence>
<keyword evidence="7" id="KW-1185">Reference proteome</keyword>
<dbReference type="PROSITE" id="PS00108">
    <property type="entry name" value="PROTEIN_KINASE_ST"/>
    <property type="match status" value="1"/>
</dbReference>
<evidence type="ECO:0000259" key="5">
    <source>
        <dbReference type="PROSITE" id="PS50011"/>
    </source>
</evidence>
<evidence type="ECO:0000256" key="1">
    <source>
        <dbReference type="ARBA" id="ARBA00022741"/>
    </source>
</evidence>
<dbReference type="GeneID" id="4618975"/>
<reference evidence="7" key="2">
    <citation type="journal article" date="2013" name="G3 (Bethesda)">
        <title>Genomes of Ashbya fungi isolated from insects reveal four mating-type loci, numerous translocations, lack of transposons, and distinct gene duplications.</title>
        <authorList>
            <person name="Dietrich F.S."/>
            <person name="Voegeli S."/>
            <person name="Kuo S."/>
            <person name="Philippsen P."/>
        </authorList>
    </citation>
    <scope>GENOME REANNOTATION</scope>
    <source>
        <strain evidence="7">ATCC 10895 / CBS 109.51 / FGSC 9923 / NRRL Y-1056</strain>
    </source>
</reference>
<dbReference type="PANTHER" id="PTHR24346">
    <property type="entry name" value="MAP/MICROTUBULE AFFINITY-REGULATING KINASE"/>
    <property type="match status" value="1"/>
</dbReference>
<reference evidence="6 7" key="1">
    <citation type="journal article" date="2004" name="Science">
        <title>The Ashbya gossypii genome as a tool for mapping the ancient Saccharomyces cerevisiae genome.</title>
        <authorList>
            <person name="Dietrich F.S."/>
            <person name="Voegeli S."/>
            <person name="Brachat S."/>
            <person name="Lerch A."/>
            <person name="Gates K."/>
            <person name="Steiner S."/>
            <person name="Mohr C."/>
            <person name="Pohlmann R."/>
            <person name="Luedi P."/>
            <person name="Choi S."/>
            <person name="Wing R.A."/>
            <person name="Flavier A."/>
            <person name="Gaffney T.D."/>
            <person name="Philippsen P."/>
        </authorList>
    </citation>
    <scope>NUCLEOTIDE SEQUENCE [LARGE SCALE GENOMIC DNA]</scope>
    <source>
        <strain evidence="7">ATCC 10895 / CBS 109.51 / FGSC 9923 / NRRL Y-1056</strain>
    </source>
</reference>
<dbReference type="InParanoid" id="Q75DT1"/>
<name>Q75DT1_EREGS</name>
<dbReference type="Gene3D" id="1.10.510.10">
    <property type="entry name" value="Transferase(Phosphotransferase) domain 1"/>
    <property type="match status" value="1"/>
</dbReference>
<dbReference type="PANTHER" id="PTHR24346:SF30">
    <property type="entry name" value="MATERNAL EMBRYONIC LEUCINE ZIPPER KINASE"/>
    <property type="match status" value="1"/>
</dbReference>
<dbReference type="InterPro" id="IPR017441">
    <property type="entry name" value="Protein_kinase_ATP_BS"/>
</dbReference>
<dbReference type="PIRSF" id="PIRSF000609">
    <property type="entry name" value="Ser/Thr_PK_YKL116c_prd"/>
    <property type="match status" value="1"/>
</dbReference>
<dbReference type="InterPro" id="IPR000719">
    <property type="entry name" value="Prot_kinase_dom"/>
</dbReference>
<gene>
    <name evidence="6" type="ORF">AGOS_ABL055C</name>
</gene>
<dbReference type="InterPro" id="IPR011009">
    <property type="entry name" value="Kinase-like_dom_sf"/>
</dbReference>
<dbReference type="FunCoup" id="Q75DT1">
    <property type="interactions" value="184"/>
</dbReference>
<dbReference type="RefSeq" id="NP_982892.1">
    <property type="nucleotide sequence ID" value="NM_208245.1"/>
</dbReference>
<dbReference type="PROSITE" id="PS00107">
    <property type="entry name" value="PROTEIN_KINASE_ATP"/>
    <property type="match status" value="1"/>
</dbReference>
<evidence type="ECO:0000313" key="6">
    <source>
        <dbReference type="EMBL" id="AAS50716.1"/>
    </source>
</evidence>
<organism evidence="6 7">
    <name type="scientific">Eremothecium gossypii (strain ATCC 10895 / CBS 109.51 / FGSC 9923 / NRRL Y-1056)</name>
    <name type="common">Yeast</name>
    <name type="synonym">Ashbya gossypii</name>
    <dbReference type="NCBI Taxonomy" id="284811"/>
    <lineage>
        <taxon>Eukaryota</taxon>
        <taxon>Fungi</taxon>
        <taxon>Dikarya</taxon>
        <taxon>Ascomycota</taxon>
        <taxon>Saccharomycotina</taxon>
        <taxon>Saccharomycetes</taxon>
        <taxon>Saccharomycetales</taxon>
        <taxon>Saccharomycetaceae</taxon>
        <taxon>Eremothecium</taxon>
    </lineage>
</organism>
<dbReference type="eggNOG" id="KOG0586">
    <property type="taxonomic scope" value="Eukaryota"/>
</dbReference>
<dbReference type="EMBL" id="AE016815">
    <property type="protein sequence ID" value="AAS50716.1"/>
    <property type="molecule type" value="Genomic_DNA"/>
</dbReference>
<dbReference type="OMA" id="RIARYEW"/>
<evidence type="ECO:0000313" key="7">
    <source>
        <dbReference type="Proteomes" id="UP000000591"/>
    </source>
</evidence>
<dbReference type="Pfam" id="PF00069">
    <property type="entry name" value="Pkinase"/>
    <property type="match status" value="1"/>
</dbReference>
<dbReference type="InterPro" id="IPR008271">
    <property type="entry name" value="Ser/Thr_kinase_AS"/>
</dbReference>
<keyword evidence="1 3" id="KW-0547">Nucleotide-binding</keyword>
<feature type="binding site" evidence="3">
    <location>
        <position position="248"/>
    </location>
    <ligand>
        <name>ATP</name>
        <dbReference type="ChEBI" id="CHEBI:30616"/>
    </ligand>
</feature>